<evidence type="ECO:0000313" key="2">
    <source>
        <dbReference type="EMBL" id="EPS34922.1"/>
    </source>
</evidence>
<dbReference type="HOGENOM" id="CLU_1240496_0_0_1"/>
<organism evidence="2 3">
    <name type="scientific">Penicillium oxalicum (strain 114-2 / CGMCC 5302)</name>
    <name type="common">Penicillium decumbens</name>
    <dbReference type="NCBI Taxonomy" id="933388"/>
    <lineage>
        <taxon>Eukaryota</taxon>
        <taxon>Fungi</taxon>
        <taxon>Dikarya</taxon>
        <taxon>Ascomycota</taxon>
        <taxon>Pezizomycotina</taxon>
        <taxon>Eurotiomycetes</taxon>
        <taxon>Eurotiomycetidae</taxon>
        <taxon>Eurotiales</taxon>
        <taxon>Aspergillaceae</taxon>
        <taxon>Penicillium</taxon>
    </lineage>
</organism>
<evidence type="ECO:0000313" key="3">
    <source>
        <dbReference type="Proteomes" id="UP000019376"/>
    </source>
</evidence>
<dbReference type="Proteomes" id="UP000019376">
    <property type="component" value="Unassembled WGS sequence"/>
</dbReference>
<accession>S8BI67</accession>
<keyword evidence="3" id="KW-1185">Reference proteome</keyword>
<gene>
    <name evidence="2" type="ORF">PDE_09886</name>
</gene>
<protein>
    <submittedName>
        <fullName evidence="2">Uncharacterized protein</fullName>
    </submittedName>
</protein>
<sequence length="223" mass="24045">MPVHSQASGEMEPARRWCWEEAELSLCCLVSIAGASCSRWGVERPRIGAVEGTGSFFGLLPAAGSLDTMAFTNHHGGESSMDGRCSWDGKSSGECSRTARRRFETLGWLADTIDVPQGMHTVQCAWNSGDASQVARVRDCGQILFPEIAGSGTKMAITTLQDCLINFIIPDSDGHQDTTCGHDGVDDDPLRRATRLESSPPPPFAPDSRPVGDPFETCADWPD</sequence>
<reference evidence="2 3" key="1">
    <citation type="journal article" date="2013" name="PLoS ONE">
        <title>Genomic and secretomic analyses reveal unique features of the lignocellulolytic enzyme system of Penicillium decumbens.</title>
        <authorList>
            <person name="Liu G."/>
            <person name="Zhang L."/>
            <person name="Wei X."/>
            <person name="Zou G."/>
            <person name="Qin Y."/>
            <person name="Ma L."/>
            <person name="Li J."/>
            <person name="Zheng H."/>
            <person name="Wang S."/>
            <person name="Wang C."/>
            <person name="Xun L."/>
            <person name="Zhao G.-P."/>
            <person name="Zhou Z."/>
            <person name="Qu Y."/>
        </authorList>
    </citation>
    <scope>NUCLEOTIDE SEQUENCE [LARGE SCALE GENOMIC DNA]</scope>
    <source>
        <strain evidence="3">114-2 / CGMCC 5302</strain>
    </source>
</reference>
<dbReference type="AlphaFoldDB" id="S8BI67"/>
<evidence type="ECO:0000256" key="1">
    <source>
        <dbReference type="SAM" id="MobiDB-lite"/>
    </source>
</evidence>
<name>S8BI67_PENO1</name>
<dbReference type="EMBL" id="KB644415">
    <property type="protein sequence ID" value="EPS34922.1"/>
    <property type="molecule type" value="Genomic_DNA"/>
</dbReference>
<feature type="region of interest" description="Disordered" evidence="1">
    <location>
        <begin position="178"/>
        <end position="213"/>
    </location>
</feature>
<proteinExistence type="predicted"/>